<evidence type="ECO:0000256" key="1">
    <source>
        <dbReference type="ARBA" id="ARBA00008668"/>
    </source>
</evidence>
<dbReference type="EMBL" id="OY731405">
    <property type="protein sequence ID" value="CAJ1970723.1"/>
    <property type="molecule type" value="Genomic_DNA"/>
</dbReference>
<dbReference type="Gene3D" id="3.40.50.1110">
    <property type="entry name" value="SGNH hydrolase"/>
    <property type="match status" value="2"/>
</dbReference>
<dbReference type="Gramene" id="rna-AYBTSS11_LOCUS22709">
    <property type="protein sequence ID" value="CAJ1970723.1"/>
    <property type="gene ID" value="gene-AYBTSS11_LOCUS22709"/>
</dbReference>
<keyword evidence="2" id="KW-0732">Signal</keyword>
<dbReference type="PANTHER" id="PTHR45642:SF120">
    <property type="entry name" value="GDSL-LIKE LIPASE_ACYLHYDROLASE"/>
    <property type="match status" value="1"/>
</dbReference>
<dbReference type="GO" id="GO:0016788">
    <property type="term" value="F:hydrolase activity, acting on ester bonds"/>
    <property type="evidence" value="ECO:0007669"/>
    <property type="project" value="InterPro"/>
</dbReference>
<evidence type="ECO:0000313" key="4">
    <source>
        <dbReference type="Proteomes" id="UP001189624"/>
    </source>
</evidence>
<dbReference type="InterPro" id="IPR036514">
    <property type="entry name" value="SGNH_hydro_sf"/>
</dbReference>
<keyword evidence="4" id="KW-1185">Reference proteome</keyword>
<comment type="similarity">
    <text evidence="1">Belongs to the 'GDSL' lipolytic enzyme family.</text>
</comment>
<dbReference type="InterPro" id="IPR050592">
    <property type="entry name" value="GDSL_lipolytic_enzyme"/>
</dbReference>
<feature type="chain" id="PRO_5041668450" evidence="2">
    <location>
        <begin position="22"/>
        <end position="181"/>
    </location>
</feature>
<name>A0AA86SQU7_9FABA</name>
<proteinExistence type="inferred from homology"/>
<dbReference type="AlphaFoldDB" id="A0AA86SQU7"/>
<dbReference type="Pfam" id="PF00657">
    <property type="entry name" value="Lipase_GDSL"/>
    <property type="match status" value="1"/>
</dbReference>
<gene>
    <name evidence="3" type="ORF">AYBTSS11_LOCUS22709</name>
</gene>
<sequence>MALIFYIVRLMSLFTITLVKSNPPENFNFSSILVFGDSSVDSGNNQYLPCLPKANSWPYGIDLPGGIATGRFSNGRLVSDFIANALNIKEFVPPFLYPNLSDEELLRGVCFASAGGGIDEITGSLTKVLSLSQQIDHFKYLCNRLSHLCDDRSKYVFWDNAHLTQASYNYLASYLFKEALP</sequence>
<dbReference type="PANTHER" id="PTHR45642">
    <property type="entry name" value="GDSL ESTERASE/LIPASE EXL3"/>
    <property type="match status" value="1"/>
</dbReference>
<evidence type="ECO:0000256" key="2">
    <source>
        <dbReference type="SAM" id="SignalP"/>
    </source>
</evidence>
<reference evidence="3" key="1">
    <citation type="submission" date="2023-10" db="EMBL/GenBank/DDBJ databases">
        <authorList>
            <person name="Domelevo Entfellner J.-B."/>
        </authorList>
    </citation>
    <scope>NUCLEOTIDE SEQUENCE</scope>
</reference>
<evidence type="ECO:0000313" key="3">
    <source>
        <dbReference type="EMBL" id="CAJ1970723.1"/>
    </source>
</evidence>
<protein>
    <submittedName>
        <fullName evidence="3">Uncharacterized protein</fullName>
    </submittedName>
</protein>
<accession>A0AA86SQU7</accession>
<dbReference type="Proteomes" id="UP001189624">
    <property type="component" value="Chromosome 8"/>
</dbReference>
<feature type="signal peptide" evidence="2">
    <location>
        <begin position="1"/>
        <end position="21"/>
    </location>
</feature>
<dbReference type="InterPro" id="IPR001087">
    <property type="entry name" value="GDSL"/>
</dbReference>
<organism evidence="3 4">
    <name type="scientific">Sphenostylis stenocarpa</name>
    <dbReference type="NCBI Taxonomy" id="92480"/>
    <lineage>
        <taxon>Eukaryota</taxon>
        <taxon>Viridiplantae</taxon>
        <taxon>Streptophyta</taxon>
        <taxon>Embryophyta</taxon>
        <taxon>Tracheophyta</taxon>
        <taxon>Spermatophyta</taxon>
        <taxon>Magnoliopsida</taxon>
        <taxon>eudicotyledons</taxon>
        <taxon>Gunneridae</taxon>
        <taxon>Pentapetalae</taxon>
        <taxon>rosids</taxon>
        <taxon>fabids</taxon>
        <taxon>Fabales</taxon>
        <taxon>Fabaceae</taxon>
        <taxon>Papilionoideae</taxon>
        <taxon>50 kb inversion clade</taxon>
        <taxon>NPAAA clade</taxon>
        <taxon>indigoferoid/millettioid clade</taxon>
        <taxon>Phaseoleae</taxon>
        <taxon>Sphenostylis</taxon>
    </lineage>
</organism>